<keyword evidence="10" id="KW-1185">Reference proteome</keyword>
<evidence type="ECO:0000256" key="7">
    <source>
        <dbReference type="PIRNR" id="PIRNR005719"/>
    </source>
</evidence>
<evidence type="ECO:0000256" key="8">
    <source>
        <dbReference type="SAM" id="Coils"/>
    </source>
</evidence>
<dbReference type="Pfam" id="PF02463">
    <property type="entry name" value="SMC_N"/>
    <property type="match status" value="1"/>
</dbReference>
<dbReference type="InterPro" id="IPR024704">
    <property type="entry name" value="SMC"/>
</dbReference>
<feature type="coiled-coil region" evidence="8">
    <location>
        <begin position="393"/>
        <end position="454"/>
    </location>
</feature>
<keyword evidence="3" id="KW-0498">Mitosis</keyword>
<dbReference type="WBParaSite" id="Pan_g15223.t1">
    <property type="protein sequence ID" value="Pan_g15223.t1"/>
    <property type="gene ID" value="Pan_g15223"/>
</dbReference>
<comment type="subcellular location">
    <subcellularLocation>
        <location evidence="1 7">Nucleus</location>
    </subcellularLocation>
</comment>
<dbReference type="PANTHER" id="PTHR18937:SF12">
    <property type="entry name" value="STRUCTURAL MAINTENANCE OF CHROMOSOMES PROTEIN"/>
    <property type="match status" value="1"/>
</dbReference>
<evidence type="ECO:0000256" key="2">
    <source>
        <dbReference type="ARBA" id="ARBA00022618"/>
    </source>
</evidence>
<organism evidence="10 11">
    <name type="scientific">Panagrellus redivivus</name>
    <name type="common">Microworm</name>
    <dbReference type="NCBI Taxonomy" id="6233"/>
    <lineage>
        <taxon>Eukaryota</taxon>
        <taxon>Metazoa</taxon>
        <taxon>Ecdysozoa</taxon>
        <taxon>Nematoda</taxon>
        <taxon>Chromadorea</taxon>
        <taxon>Rhabditida</taxon>
        <taxon>Tylenchina</taxon>
        <taxon>Panagrolaimomorpha</taxon>
        <taxon>Panagrolaimoidea</taxon>
        <taxon>Panagrolaimidae</taxon>
        <taxon>Panagrellus</taxon>
    </lineage>
</organism>
<dbReference type="SUPFAM" id="SSF75553">
    <property type="entry name" value="Smc hinge domain"/>
    <property type="match status" value="1"/>
</dbReference>
<dbReference type="Gene3D" id="1.20.1060.20">
    <property type="match status" value="1"/>
</dbReference>
<reference evidence="11" key="2">
    <citation type="submission" date="2020-10" db="UniProtKB">
        <authorList>
            <consortium name="WormBaseParasite"/>
        </authorList>
    </citation>
    <scope>IDENTIFICATION</scope>
</reference>
<dbReference type="GO" id="GO:0005634">
    <property type="term" value="C:nucleus"/>
    <property type="evidence" value="ECO:0007669"/>
    <property type="project" value="UniProtKB-SubCell"/>
</dbReference>
<feature type="coiled-coil region" evidence="8">
    <location>
        <begin position="794"/>
        <end position="821"/>
    </location>
</feature>
<evidence type="ECO:0000256" key="3">
    <source>
        <dbReference type="ARBA" id="ARBA00022776"/>
    </source>
</evidence>
<feature type="coiled-coil region" evidence="8">
    <location>
        <begin position="326"/>
        <end position="360"/>
    </location>
</feature>
<accession>A0A7E4V1Y3</accession>
<dbReference type="InterPro" id="IPR027417">
    <property type="entry name" value="P-loop_NTPase"/>
</dbReference>
<dbReference type="Gene3D" id="3.40.50.300">
    <property type="entry name" value="P-loop containing nucleotide triphosphate hydrolases"/>
    <property type="match status" value="2"/>
</dbReference>
<evidence type="ECO:0000256" key="1">
    <source>
        <dbReference type="ARBA" id="ARBA00004123"/>
    </source>
</evidence>
<dbReference type="Gene3D" id="3.30.70.1620">
    <property type="match status" value="1"/>
</dbReference>
<sequence>MFIDYVEIENFKSFNGLRRIGPFDTLNSIVGPNGSGKSNILDAILFCFGDTSRRLRVERLSDLIHAPPWLETRPTFCSVKITVKLPKLDDTKTFSRRVNINGTEAFAYNGESVPKKEYLAIVEKFGLFTRFDNCAIRQGSIELMLTNNGENRIKLLNAISGSDKLSDEYAKLENDIKEGEETLAAYRKDLSRNRKENRRLTDAKLKREEIDAEKAKLKEARVNCYLLEAYPLVQAREKAIENFENQQQQLTTEGDKDAMAADYEEKKALAAAKSTEVKKLRARTTKAESELKAAVNTTSDLEQSVAHAQNKVSTAQKMYKAGQKKAKDREADVAAIEANIRELEAKATELETQTLNETQQSLSQDTLNQYNELLARVENSPAVEEVSTAKSLLDAFKYQLASLNNSISVLENKLQSERRVFENLTTSDADEKRYNEMKAEVQELEGEIASIKTNKIKHHKLVEKLKQLSIQYCDAVRAVEHQREKQSMNAVEEDLLQRFKDRVFGRFRKLLTVNDPKYMMAVSRGCFTLKDAFVVDTFETASECIAYLRENKHPAQTFLAADSLTPKKAMDLPAGMHGTAFLRDVIVPRGDTGQDAVSTVIKFICGNVVVCDSSEDAKALTYPDKKSGRKGVSTVTLDGMLLKPGGVITGGVQNTGRDNFSEEDIATLRAKRETTLQAVRQLEAAIQGETLKMAKIDMLKTAMQKLNESRGALSEKKQKRVDDMKVAIDILETTYAAKKAEVEDVNRRIAEAEAALKTAEAAKKRFHDETFAEFCAANNITDFERFQKNDIGIHETLLKEKQELTAQIEKLKSEVTYLRSNVSGTSTAAQETYKKAVDDLAAIEKKLADSRPVLEHLQSVYDALAAELADAEKILSELMESADTAKKALRQHSNHQSRKAQLTAEHQETISQILHKLKNLFIECNTNGLELPLVNCEFANVDFFDSSAEAASESPRKVPVADVEIDFSGVQPWIRSEKSRITRLKTLQKEIEKSEQELRLMAAGVITVEDYNQRLAAANELNDAQSAKYFEVMTYLTETRKKKFALGKKRRDLFTKTFRHFYRKLSCAYKTLYRSNNAQAFLDLDNEDEPYKSRIRFECIVPGKNRRAFENLSGGEQSMAHLAFMIAARSKHVQFIVLDEFDAALDRRNIVLAKQYLRELAMEGHQIIAVSHRQEIYADGIFLFGAYHHCLQQCQLGTTVIKLNMEAASIGTSKDEKKRLQQAHLVEVNRVKPVYNADSDTHDVDDDVVYDFIGNTHELADFVQRCHDHDEGRCNNSAALASITALLEKMQV</sequence>
<evidence type="ECO:0000313" key="11">
    <source>
        <dbReference type="WBParaSite" id="Pan_g15223.t1"/>
    </source>
</evidence>
<feature type="coiled-coil region" evidence="8">
    <location>
        <begin position="984"/>
        <end position="1028"/>
    </location>
</feature>
<dbReference type="GO" id="GO:0005524">
    <property type="term" value="F:ATP binding"/>
    <property type="evidence" value="ECO:0007669"/>
    <property type="project" value="InterPro"/>
</dbReference>
<evidence type="ECO:0000256" key="4">
    <source>
        <dbReference type="ARBA" id="ARBA00023054"/>
    </source>
</evidence>
<proteinExistence type="inferred from homology"/>
<evidence type="ECO:0000256" key="5">
    <source>
        <dbReference type="ARBA" id="ARBA00023242"/>
    </source>
</evidence>
<evidence type="ECO:0000313" key="10">
    <source>
        <dbReference type="Proteomes" id="UP000492821"/>
    </source>
</evidence>
<dbReference type="InterPro" id="IPR036277">
    <property type="entry name" value="SMC_hinge_sf"/>
</dbReference>
<evidence type="ECO:0000256" key="6">
    <source>
        <dbReference type="ARBA" id="ARBA00023306"/>
    </source>
</evidence>
<feature type="coiled-coil region" evidence="8">
    <location>
        <begin position="665"/>
        <end position="769"/>
    </location>
</feature>
<evidence type="ECO:0000259" key="9">
    <source>
        <dbReference type="SMART" id="SM00968"/>
    </source>
</evidence>
<dbReference type="PANTHER" id="PTHR18937">
    <property type="entry name" value="STRUCTURAL MAINTENANCE OF CHROMOSOMES SMC FAMILY MEMBER"/>
    <property type="match status" value="1"/>
</dbReference>
<feature type="domain" description="SMC hinge" evidence="9">
    <location>
        <begin position="501"/>
        <end position="621"/>
    </location>
</feature>
<dbReference type="GO" id="GO:0051301">
    <property type="term" value="P:cell division"/>
    <property type="evidence" value="ECO:0007669"/>
    <property type="project" value="UniProtKB-KW"/>
</dbReference>
<dbReference type="GO" id="GO:0016887">
    <property type="term" value="F:ATP hydrolysis activity"/>
    <property type="evidence" value="ECO:0007669"/>
    <property type="project" value="InterPro"/>
</dbReference>
<keyword evidence="6" id="KW-0131">Cell cycle</keyword>
<dbReference type="Proteomes" id="UP000492821">
    <property type="component" value="Unassembled WGS sequence"/>
</dbReference>
<protein>
    <recommendedName>
        <fullName evidence="7">Structural maintenance of chromosomes protein</fullName>
    </recommendedName>
</protein>
<reference evidence="10" key="1">
    <citation type="journal article" date="2013" name="Genetics">
        <title>The draft genome and transcriptome of Panagrellus redivivus are shaped by the harsh demands of a free-living lifestyle.</title>
        <authorList>
            <person name="Srinivasan J."/>
            <person name="Dillman A.R."/>
            <person name="Macchietto M.G."/>
            <person name="Heikkinen L."/>
            <person name="Lakso M."/>
            <person name="Fracchia K.M."/>
            <person name="Antoshechkin I."/>
            <person name="Mortazavi A."/>
            <person name="Wong G."/>
            <person name="Sternberg P.W."/>
        </authorList>
    </citation>
    <scope>NUCLEOTIDE SEQUENCE [LARGE SCALE GENOMIC DNA]</scope>
    <source>
        <strain evidence="10">MT8872</strain>
    </source>
</reference>
<dbReference type="GO" id="GO:0008278">
    <property type="term" value="C:cohesin complex"/>
    <property type="evidence" value="ECO:0007669"/>
    <property type="project" value="TreeGrafter"/>
</dbReference>
<comment type="similarity">
    <text evidence="7">Belongs to the SMC family.</text>
</comment>
<keyword evidence="2" id="KW-0132">Cell division</keyword>
<keyword evidence="5 7" id="KW-0539">Nucleus</keyword>
<name>A0A7E4V1Y3_PANRE</name>
<feature type="coiled-coil region" evidence="8">
    <location>
        <begin position="854"/>
        <end position="905"/>
    </location>
</feature>
<feature type="coiled-coil region" evidence="8">
    <location>
        <begin position="162"/>
        <end position="253"/>
    </location>
</feature>
<dbReference type="SUPFAM" id="SSF52540">
    <property type="entry name" value="P-loop containing nucleoside triphosphate hydrolases"/>
    <property type="match status" value="1"/>
</dbReference>
<dbReference type="GO" id="GO:0007062">
    <property type="term" value="P:sister chromatid cohesion"/>
    <property type="evidence" value="ECO:0007669"/>
    <property type="project" value="TreeGrafter"/>
</dbReference>
<dbReference type="GO" id="GO:0003677">
    <property type="term" value="F:DNA binding"/>
    <property type="evidence" value="ECO:0007669"/>
    <property type="project" value="TreeGrafter"/>
</dbReference>
<dbReference type="InterPro" id="IPR003395">
    <property type="entry name" value="RecF/RecN/SMC_N"/>
</dbReference>
<keyword evidence="4 8" id="KW-0175">Coiled coil</keyword>
<dbReference type="InterPro" id="IPR010935">
    <property type="entry name" value="SMC_hinge"/>
</dbReference>
<dbReference type="SMART" id="SM00968">
    <property type="entry name" value="SMC_hinge"/>
    <property type="match status" value="1"/>
</dbReference>
<dbReference type="PIRSF" id="PIRSF005719">
    <property type="entry name" value="SMC"/>
    <property type="match status" value="1"/>
</dbReference>
<dbReference type="Pfam" id="PF06470">
    <property type="entry name" value="SMC_hinge"/>
    <property type="match status" value="1"/>
</dbReference>